<evidence type="ECO:0000313" key="9">
    <source>
        <dbReference type="EMBL" id="NCN64619.1"/>
    </source>
</evidence>
<dbReference type="Gene3D" id="3.30.70.2130">
    <property type="entry name" value="Metalloenzyme domain"/>
    <property type="match status" value="1"/>
</dbReference>
<accession>A0A8J7Z421</accession>
<dbReference type="PANTHER" id="PTHR31209">
    <property type="entry name" value="COFACTOR-INDEPENDENT PHOSPHOGLYCERATE MUTASE"/>
    <property type="match status" value="1"/>
</dbReference>
<keyword evidence="6 7" id="KW-0413">Isomerase</keyword>
<evidence type="ECO:0000256" key="4">
    <source>
        <dbReference type="ARBA" id="ARBA00005524"/>
    </source>
</evidence>
<dbReference type="Gene3D" id="3.40.720.10">
    <property type="entry name" value="Alkaline Phosphatase, subunit A"/>
    <property type="match status" value="1"/>
</dbReference>
<dbReference type="GO" id="GO:0006096">
    <property type="term" value="P:glycolytic process"/>
    <property type="evidence" value="ECO:0007669"/>
    <property type="project" value="UniProtKB-UniRule"/>
</dbReference>
<evidence type="ECO:0000313" key="10">
    <source>
        <dbReference type="EMBL" id="NCS91605.1"/>
    </source>
</evidence>
<reference evidence="10" key="1">
    <citation type="submission" date="2019-11" db="EMBL/GenBank/DDBJ databases">
        <title>Lipid analysis of CO2-rich subsurface aquifers suggests an autotrophy-based deep biosphere with lysolipids enriched in CPR bacteria.</title>
        <authorList>
            <person name="Probst A.J."/>
            <person name="Elling F.J."/>
            <person name="Castelle C.J."/>
            <person name="Zhu Q."/>
            <person name="Elvert M."/>
            <person name="Birarda G."/>
            <person name="Holman H.-Y."/>
            <person name="Lane K.R."/>
            <person name="Ladd B."/>
            <person name="Ryan M.C."/>
            <person name="Woyke T."/>
            <person name="Hinrichs K.-U."/>
            <person name="Banfield J.F."/>
        </authorList>
    </citation>
    <scope>NUCLEOTIDE SEQUENCE</scope>
    <source>
        <strain evidence="9">CG_2015-01_33_1645</strain>
        <strain evidence="10">CG_2015-04_33_537</strain>
    </source>
</reference>
<organism evidence="10 11">
    <name type="scientific">Candidatus Altarchaeum hamiconexum</name>
    <dbReference type="NCBI Taxonomy" id="1803513"/>
    <lineage>
        <taxon>Archaea</taxon>
        <taxon>Candidatus Altarchaeota</taxon>
        <taxon>Candidatus Altiarchaeia</taxon>
        <taxon>Candidatus Altarchaeales</taxon>
        <taxon>Candidatus Altarchaeaceae</taxon>
        <taxon>Candidatus Altarchaeum</taxon>
    </lineage>
</organism>
<dbReference type="InterPro" id="IPR023665">
    <property type="entry name" value="ApgAM_prokaryotes"/>
</dbReference>
<dbReference type="PIRSF" id="PIRSF006392">
    <property type="entry name" value="IPGAM_arch"/>
    <property type="match status" value="1"/>
</dbReference>
<dbReference type="GO" id="GO:0046872">
    <property type="term" value="F:metal ion binding"/>
    <property type="evidence" value="ECO:0007669"/>
    <property type="project" value="InterPro"/>
</dbReference>
<dbReference type="EMBL" id="JAACVF010000021">
    <property type="protein sequence ID" value="NCN64619.1"/>
    <property type="molecule type" value="Genomic_DNA"/>
</dbReference>
<evidence type="ECO:0000313" key="11">
    <source>
        <dbReference type="Proteomes" id="UP000738826"/>
    </source>
</evidence>
<comment type="catalytic activity">
    <reaction evidence="1 7">
        <text>(2R)-2-phosphoglycerate = (2R)-3-phosphoglycerate</text>
        <dbReference type="Rhea" id="RHEA:15901"/>
        <dbReference type="ChEBI" id="CHEBI:58272"/>
        <dbReference type="ChEBI" id="CHEBI:58289"/>
        <dbReference type="EC" id="5.4.2.12"/>
    </reaction>
</comment>
<comment type="pathway">
    <text evidence="3 7">Carbohydrate degradation; glycolysis; pyruvate from D-glyceraldehyde 3-phosphate: step 3/5.</text>
</comment>
<dbReference type="Pfam" id="PF01676">
    <property type="entry name" value="Metalloenzyme"/>
    <property type="match status" value="1"/>
</dbReference>
<dbReference type="Proteomes" id="UP000738826">
    <property type="component" value="Unassembled WGS sequence"/>
</dbReference>
<dbReference type="NCBIfam" id="NF003104">
    <property type="entry name" value="PRK04024.1"/>
    <property type="match status" value="1"/>
</dbReference>
<dbReference type="Pfam" id="PF10143">
    <property type="entry name" value="PhosphMutase"/>
    <property type="match status" value="1"/>
</dbReference>
<dbReference type="AlphaFoldDB" id="A0A8J7Z421"/>
<dbReference type="CDD" id="cd16011">
    <property type="entry name" value="iPGM_like"/>
    <property type="match status" value="1"/>
</dbReference>
<evidence type="ECO:0000256" key="6">
    <source>
        <dbReference type="ARBA" id="ARBA00023235"/>
    </source>
</evidence>
<evidence type="ECO:0000256" key="1">
    <source>
        <dbReference type="ARBA" id="ARBA00000370"/>
    </source>
</evidence>
<evidence type="ECO:0000256" key="5">
    <source>
        <dbReference type="ARBA" id="ARBA00023152"/>
    </source>
</evidence>
<protein>
    <recommendedName>
        <fullName evidence="7">2,3-bisphosphoglycerate-independent phosphoglycerate mutase</fullName>
        <shortName evidence="7">BPG-independent PGAM</shortName>
        <shortName evidence="7">Phosphoglyceromutase</shortName>
        <shortName evidence="7">aPGAM</shortName>
        <ecNumber evidence="7">5.4.2.12</ecNumber>
    </recommendedName>
</protein>
<dbReference type="SUPFAM" id="SSF53649">
    <property type="entry name" value="Alkaline phosphatase-like"/>
    <property type="match status" value="1"/>
</dbReference>
<gene>
    <name evidence="7" type="primary">apgM</name>
    <name evidence="10" type="ORF">GW779_04235</name>
    <name evidence="9" type="ORF">GW910_00870</name>
</gene>
<dbReference type="InterPro" id="IPR017850">
    <property type="entry name" value="Alkaline_phosphatase_core_sf"/>
</dbReference>
<evidence type="ECO:0000259" key="8">
    <source>
        <dbReference type="Pfam" id="PF01676"/>
    </source>
</evidence>
<dbReference type="InterPro" id="IPR006124">
    <property type="entry name" value="Metalloenzyme"/>
</dbReference>
<evidence type="ECO:0000256" key="2">
    <source>
        <dbReference type="ARBA" id="ARBA00002315"/>
    </source>
</evidence>
<dbReference type="UniPathway" id="UPA00109">
    <property type="reaction ID" value="UER00186"/>
</dbReference>
<evidence type="ECO:0000256" key="3">
    <source>
        <dbReference type="ARBA" id="ARBA00004798"/>
    </source>
</evidence>
<sequence length="416" mass="45296">MQQTKIVLIICDGMADRPDREHNNKTPLEVASKPNMDKIARDGICGIMNPIGYGIPPGSNTAHLALLGYNPYEYYTGRGPFEALGAGLNLGKDDIAFRCNFATAEKKNNKIFITDRRAGRGEFGMKELGKLLNFRTDDADVVFKASSGHRGVLVLRGKNLSEKISDSDPHSEGEIKEVRPLDDSDAAKRTAQILNKFTERCYEILNRSEIQSERINKGMLPANIILARGAGKTGEIPKFNEKYGLNGACIAGVTLVKGVGRSVGLNIIDVSSATGHADSNIEGKIDACIKELKENRHDFILINIKGTDEISHDGDFEGKVEMIERIDKVLGKLLLSVSENNLNTTIALTADHTTSVTVKEHSGDTVPIAILGDVRTDEICKFSERECAKGGLGVIKGTDLLNILMDLSRRGKKFGA</sequence>
<feature type="domain" description="Metalloenzyme" evidence="8">
    <location>
        <begin position="5"/>
        <end position="406"/>
    </location>
</feature>
<dbReference type="EMBL" id="JAACQH010000089">
    <property type="protein sequence ID" value="NCS91605.1"/>
    <property type="molecule type" value="Genomic_DNA"/>
</dbReference>
<dbReference type="Proteomes" id="UP000768163">
    <property type="component" value="Unassembled WGS sequence"/>
</dbReference>
<comment type="function">
    <text evidence="2 7">Catalyzes the interconversion of 2-phosphoglycerate and 3-phosphoglycerate.</text>
</comment>
<comment type="caution">
    <text evidence="10">The sequence shown here is derived from an EMBL/GenBank/DDBJ whole genome shotgun (WGS) entry which is preliminary data.</text>
</comment>
<dbReference type="InterPro" id="IPR004456">
    <property type="entry name" value="Pglycerate_mutase_ApgM"/>
</dbReference>
<keyword evidence="5 7" id="KW-0324">Glycolysis</keyword>
<proteinExistence type="inferred from homology"/>
<dbReference type="InterPro" id="IPR042253">
    <property type="entry name" value="Pglycerate_mutase_ApgM_sf"/>
</dbReference>
<evidence type="ECO:0000256" key="7">
    <source>
        <dbReference type="HAMAP-Rule" id="MF_01402"/>
    </source>
</evidence>
<dbReference type="GO" id="GO:0004619">
    <property type="term" value="F:phosphoglycerate mutase activity"/>
    <property type="evidence" value="ECO:0007669"/>
    <property type="project" value="UniProtKB-UniRule"/>
</dbReference>
<name>A0A8J7Z421_9ARCH</name>
<dbReference type="NCBIfam" id="TIGR00306">
    <property type="entry name" value="apgM"/>
    <property type="match status" value="1"/>
</dbReference>
<dbReference type="PANTHER" id="PTHR31209:SF0">
    <property type="entry name" value="METALLOENZYME DOMAIN-CONTAINING PROTEIN"/>
    <property type="match status" value="1"/>
</dbReference>
<comment type="similarity">
    <text evidence="4 7">Belongs to the BPG-independent phosphoglycerate mutase family. A-PGAM subfamily.</text>
</comment>
<dbReference type="EC" id="5.4.2.12" evidence="7"/>
<dbReference type="HAMAP" id="MF_01402_A">
    <property type="entry name" value="ApgM_A"/>
    <property type="match status" value="1"/>
</dbReference>